<organism evidence="2 3">
    <name type="scientific">Panicum virgatum</name>
    <name type="common">Blackwell switchgrass</name>
    <dbReference type="NCBI Taxonomy" id="38727"/>
    <lineage>
        <taxon>Eukaryota</taxon>
        <taxon>Viridiplantae</taxon>
        <taxon>Streptophyta</taxon>
        <taxon>Embryophyta</taxon>
        <taxon>Tracheophyta</taxon>
        <taxon>Spermatophyta</taxon>
        <taxon>Magnoliopsida</taxon>
        <taxon>Liliopsida</taxon>
        <taxon>Poales</taxon>
        <taxon>Poaceae</taxon>
        <taxon>PACMAD clade</taxon>
        <taxon>Panicoideae</taxon>
        <taxon>Panicodae</taxon>
        <taxon>Paniceae</taxon>
        <taxon>Panicinae</taxon>
        <taxon>Panicum</taxon>
        <taxon>Panicum sect. Hiantes</taxon>
    </lineage>
</organism>
<proteinExistence type="predicted"/>
<feature type="region of interest" description="Disordered" evidence="1">
    <location>
        <begin position="29"/>
        <end position="52"/>
    </location>
</feature>
<reference evidence="2 3" key="1">
    <citation type="submission" date="2020-05" db="EMBL/GenBank/DDBJ databases">
        <title>WGS assembly of Panicum virgatum.</title>
        <authorList>
            <person name="Lovell J.T."/>
            <person name="Jenkins J."/>
            <person name="Shu S."/>
            <person name="Juenger T.E."/>
            <person name="Schmutz J."/>
        </authorList>
    </citation>
    <scope>NUCLEOTIDE SEQUENCE [LARGE SCALE GENOMIC DNA]</scope>
    <source>
        <strain evidence="3">cv. AP13</strain>
    </source>
</reference>
<sequence>MRDPRPTSRGSDLSAVYCKRFADQFDPVSRFRRRPHPGKGTRPPPTLPPPAWVGGARNAVTSRSQLAAGVASQFLPAAVARTQPPCQPTRGQIAVGGNPG</sequence>
<evidence type="ECO:0000313" key="2">
    <source>
        <dbReference type="EMBL" id="KAG2652851.1"/>
    </source>
</evidence>
<protein>
    <submittedName>
        <fullName evidence="2">Uncharacterized protein</fullName>
    </submittedName>
</protein>
<accession>A0A8T0WTH3</accession>
<dbReference type="Proteomes" id="UP000823388">
    <property type="component" value="Chromosome 1N"/>
</dbReference>
<gene>
    <name evidence="2" type="ORF">PVAP13_1NG389300</name>
</gene>
<dbReference type="EMBL" id="CM029038">
    <property type="protein sequence ID" value="KAG2652851.1"/>
    <property type="molecule type" value="Genomic_DNA"/>
</dbReference>
<keyword evidence="3" id="KW-1185">Reference proteome</keyword>
<evidence type="ECO:0000313" key="3">
    <source>
        <dbReference type="Proteomes" id="UP000823388"/>
    </source>
</evidence>
<evidence type="ECO:0000256" key="1">
    <source>
        <dbReference type="SAM" id="MobiDB-lite"/>
    </source>
</evidence>
<name>A0A8T0WTH3_PANVG</name>
<dbReference type="AlphaFoldDB" id="A0A8T0WTH3"/>
<comment type="caution">
    <text evidence="2">The sequence shown here is derived from an EMBL/GenBank/DDBJ whole genome shotgun (WGS) entry which is preliminary data.</text>
</comment>
<feature type="compositionally biased region" description="Pro residues" evidence="1">
    <location>
        <begin position="42"/>
        <end position="51"/>
    </location>
</feature>
<feature type="compositionally biased region" description="Basic residues" evidence="1">
    <location>
        <begin position="30"/>
        <end position="39"/>
    </location>
</feature>